<gene>
    <name evidence="1" type="ORF">Amon02_000617600</name>
</gene>
<keyword evidence="2" id="KW-1185">Reference proteome</keyword>
<proteinExistence type="predicted"/>
<comment type="caution">
    <text evidence="1">The sequence shown here is derived from an EMBL/GenBank/DDBJ whole genome shotgun (WGS) entry which is preliminary data.</text>
</comment>
<sequence length="564" mass="59260">MAGLGNGAGGPGKIGGALPPGQAQPPLPNYNNNSGHSSRNGSGSGPAMMIPRKMPSLASLQLQQQQQQQPMYHNPGPLQHHVSQPQLQQPQLHSQHSGGSGNNKFVFTNNISAQQAQKQQKHARQLSNSLNSPIPSLQHLKVDLPHLSTGSSGMNGMNNMNGGMGMGGHGRNYSVVSSSGVSVHSMIMSNNNNMNNNIGNIRNLNNSNTIMEGTTTTTVKNVPFKRLDSNGPIPMDSFDDVHNIVPLPKPANELIHSSSAPASSGPTGQQQQQQQQQQKDNDEEEKLTRMFSEVKMYDTNDICLIDDHNDNNDADSSFDDEDEGSILASPTLKDPSSQMRGMSMDQIVGGMELGGDDLMDVDASTNAVGDVEEDDDVAEEDVPTQPLFFGSTPCLTGSGPGSPLTGSPMTGVAALASASVSSPALNMVSGSGVQTTIGTTADLPFFGANASTGSETGAGAGGANGGETIRCKVVRGEEMMMIKLPLTSTLHLLKLSILTNYVTGDPRQSLKLFDDLKLSCLLGVENGGGVVKLNSNEDLKFCLDVVCGCGSGKGKKTKLVVRVD</sequence>
<accession>A0ACB5T8N2</accession>
<evidence type="ECO:0000313" key="2">
    <source>
        <dbReference type="Proteomes" id="UP001165064"/>
    </source>
</evidence>
<organism evidence="1 2">
    <name type="scientific">Ambrosiozyma monospora</name>
    <name type="common">Yeast</name>
    <name type="synonym">Endomycopsis monosporus</name>
    <dbReference type="NCBI Taxonomy" id="43982"/>
    <lineage>
        <taxon>Eukaryota</taxon>
        <taxon>Fungi</taxon>
        <taxon>Dikarya</taxon>
        <taxon>Ascomycota</taxon>
        <taxon>Saccharomycotina</taxon>
        <taxon>Pichiomycetes</taxon>
        <taxon>Pichiales</taxon>
        <taxon>Pichiaceae</taxon>
        <taxon>Ambrosiozyma</taxon>
    </lineage>
</organism>
<reference evidence="1" key="1">
    <citation type="submission" date="2023-04" db="EMBL/GenBank/DDBJ databases">
        <title>Ambrosiozyma monospora NBRC 10751.</title>
        <authorList>
            <person name="Ichikawa N."/>
            <person name="Sato H."/>
            <person name="Tonouchi N."/>
        </authorList>
    </citation>
    <scope>NUCLEOTIDE SEQUENCE</scope>
    <source>
        <strain evidence="1">NBRC 10751</strain>
    </source>
</reference>
<name>A0ACB5T8N2_AMBMO</name>
<protein>
    <submittedName>
        <fullName evidence="1">Unnamed protein product</fullName>
    </submittedName>
</protein>
<evidence type="ECO:0000313" key="1">
    <source>
        <dbReference type="EMBL" id="GME83447.1"/>
    </source>
</evidence>
<dbReference type="EMBL" id="BSXS01004761">
    <property type="protein sequence ID" value="GME83447.1"/>
    <property type="molecule type" value="Genomic_DNA"/>
</dbReference>
<dbReference type="Proteomes" id="UP001165064">
    <property type="component" value="Unassembled WGS sequence"/>
</dbReference>